<dbReference type="AlphaFoldDB" id="A0A7X9DJT9"/>
<name>A0A7X9DJT9_UNCKA</name>
<dbReference type="EMBL" id="JAAZNL010000007">
    <property type="protein sequence ID" value="NMB69748.1"/>
    <property type="molecule type" value="Genomic_DNA"/>
</dbReference>
<dbReference type="NCBIfam" id="TIGR00251">
    <property type="entry name" value="DUF167 family protein"/>
    <property type="match status" value="1"/>
</dbReference>
<dbReference type="InterPro" id="IPR003746">
    <property type="entry name" value="DUF167"/>
</dbReference>
<evidence type="ECO:0000313" key="3">
    <source>
        <dbReference type="Proteomes" id="UP000526033"/>
    </source>
</evidence>
<feature type="non-terminal residue" evidence="2">
    <location>
        <position position="1"/>
    </location>
</feature>
<proteinExistence type="inferred from homology"/>
<dbReference type="Proteomes" id="UP000526033">
    <property type="component" value="Unassembled WGS sequence"/>
</dbReference>
<sequence length="44" mass="4878">EPAKENKANYAIIKIVAQHYKVPKTSVKLLSGEKNKNKILSIAV</sequence>
<evidence type="ECO:0000313" key="2">
    <source>
        <dbReference type="EMBL" id="NMB69748.1"/>
    </source>
</evidence>
<evidence type="ECO:0000256" key="1">
    <source>
        <dbReference type="ARBA" id="ARBA00010364"/>
    </source>
</evidence>
<dbReference type="InterPro" id="IPR036591">
    <property type="entry name" value="YggU-like_sf"/>
</dbReference>
<dbReference type="SUPFAM" id="SSF69786">
    <property type="entry name" value="YggU-like"/>
    <property type="match status" value="1"/>
</dbReference>
<organism evidence="2 3">
    <name type="scientific">candidate division WWE3 bacterium</name>
    <dbReference type="NCBI Taxonomy" id="2053526"/>
    <lineage>
        <taxon>Bacteria</taxon>
        <taxon>Katanobacteria</taxon>
    </lineage>
</organism>
<comment type="similarity">
    <text evidence="1">Belongs to the UPF0235 family.</text>
</comment>
<comment type="caution">
    <text evidence="2">The sequence shown here is derived from an EMBL/GenBank/DDBJ whole genome shotgun (WGS) entry which is preliminary data.</text>
</comment>
<accession>A0A7X9DJT9</accession>
<gene>
    <name evidence="2" type="ORF">GYA27_00900</name>
</gene>
<dbReference type="Gene3D" id="3.30.1200.10">
    <property type="entry name" value="YggU-like"/>
    <property type="match status" value="1"/>
</dbReference>
<dbReference type="Pfam" id="PF02594">
    <property type="entry name" value="DUF167"/>
    <property type="match status" value="1"/>
</dbReference>
<reference evidence="2 3" key="1">
    <citation type="journal article" date="2020" name="Biotechnol. Biofuels">
        <title>New insights from the biogas microbiome by comprehensive genome-resolved metagenomics of nearly 1600 species originating from multiple anaerobic digesters.</title>
        <authorList>
            <person name="Campanaro S."/>
            <person name="Treu L."/>
            <person name="Rodriguez-R L.M."/>
            <person name="Kovalovszki A."/>
            <person name="Ziels R.M."/>
            <person name="Maus I."/>
            <person name="Zhu X."/>
            <person name="Kougias P.G."/>
            <person name="Basile A."/>
            <person name="Luo G."/>
            <person name="Schluter A."/>
            <person name="Konstantinidis K.T."/>
            <person name="Angelidaki I."/>
        </authorList>
    </citation>
    <scope>NUCLEOTIDE SEQUENCE [LARGE SCALE GENOMIC DNA]</scope>
    <source>
        <strain evidence="2">AS27yjCOA_165</strain>
    </source>
</reference>
<protein>
    <submittedName>
        <fullName evidence="2">DUF167 domain-containing protein</fullName>
    </submittedName>
</protein>